<keyword evidence="7" id="KW-0175">Coiled coil</keyword>
<evidence type="ECO:0000256" key="3">
    <source>
        <dbReference type="ARBA" id="ARBA00022801"/>
    </source>
</evidence>
<evidence type="ECO:0000256" key="6">
    <source>
        <dbReference type="RuleBase" id="RU368091"/>
    </source>
</evidence>
<dbReference type="SUPFAM" id="SSF55486">
    <property type="entry name" value="Metalloproteases ('zincins'), catalytic domain"/>
    <property type="match status" value="1"/>
</dbReference>
<protein>
    <recommendedName>
        <fullName evidence="6">Oligopeptidase F</fullName>
        <ecNumber evidence="6">3.4.24.-</ecNumber>
    </recommendedName>
</protein>
<feature type="domain" description="Peptidase M3A/M3B catalytic" evidence="8">
    <location>
        <begin position="205"/>
        <end position="584"/>
    </location>
</feature>
<feature type="domain" description="Oligopeptidase F N-terminal" evidence="9">
    <location>
        <begin position="116"/>
        <end position="182"/>
    </location>
</feature>
<evidence type="ECO:0000259" key="8">
    <source>
        <dbReference type="Pfam" id="PF01432"/>
    </source>
</evidence>
<dbReference type="STRING" id="340099.Teth39_2253"/>
<dbReference type="Gene3D" id="1.10.1370.20">
    <property type="entry name" value="Oligoendopeptidase f, C-terminal domain"/>
    <property type="match status" value="1"/>
</dbReference>
<dbReference type="GO" id="GO:0004222">
    <property type="term" value="F:metalloendopeptidase activity"/>
    <property type="evidence" value="ECO:0007669"/>
    <property type="project" value="UniProtKB-UniRule"/>
</dbReference>
<dbReference type="EMBL" id="CP000924">
    <property type="protein sequence ID" value="ABY95874.1"/>
    <property type="molecule type" value="Genomic_DNA"/>
</dbReference>
<dbReference type="InterPro" id="IPR001567">
    <property type="entry name" value="Pept_M3A_M3B_dom"/>
</dbReference>
<dbReference type="InterPro" id="IPR045090">
    <property type="entry name" value="Pept_M3A_M3B"/>
</dbReference>
<keyword evidence="2 6" id="KW-0479">Metal-binding</keyword>
<comment type="cofactor">
    <cofactor evidence="6">
        <name>Zn(2+)</name>
        <dbReference type="ChEBI" id="CHEBI:29105"/>
    </cofactor>
    <text evidence="6">Binds 1 zinc ion.</text>
</comment>
<dbReference type="InterPro" id="IPR004438">
    <property type="entry name" value="Peptidase_M3B"/>
</dbReference>
<dbReference type="EC" id="3.4.24.-" evidence="6"/>
<evidence type="ECO:0000313" key="10">
    <source>
        <dbReference type="EMBL" id="ABY95874.1"/>
    </source>
</evidence>
<evidence type="ECO:0000256" key="5">
    <source>
        <dbReference type="ARBA" id="ARBA00023049"/>
    </source>
</evidence>
<dbReference type="KEGG" id="tpd:Teth39_2253"/>
<comment type="function">
    <text evidence="6">Has oligopeptidase activity and degrades a variety of small bioactive peptides.</text>
</comment>
<proteinExistence type="inferred from homology"/>
<dbReference type="NCBIfam" id="TIGR00181">
    <property type="entry name" value="pepF"/>
    <property type="match status" value="1"/>
</dbReference>
<name>B0K8E2_THEP3</name>
<evidence type="ECO:0000256" key="4">
    <source>
        <dbReference type="ARBA" id="ARBA00022833"/>
    </source>
</evidence>
<comment type="similarity">
    <text evidence="6">Belongs to the peptidase M3B family.</text>
</comment>
<keyword evidence="5 6" id="KW-0482">Metalloprotease</keyword>
<dbReference type="GO" id="GO:0046872">
    <property type="term" value="F:metal ion binding"/>
    <property type="evidence" value="ECO:0007669"/>
    <property type="project" value="UniProtKB-UniRule"/>
</dbReference>
<dbReference type="Gene3D" id="1.20.140.70">
    <property type="entry name" value="Oligopeptidase f, N-terminal domain"/>
    <property type="match status" value="1"/>
</dbReference>
<dbReference type="PANTHER" id="PTHR11804:SF45">
    <property type="entry name" value="SIMILAR TO OLIGOENDOPEPTIDASE"/>
    <property type="match status" value="1"/>
</dbReference>
<feature type="coiled-coil region" evidence="7">
    <location>
        <begin position="23"/>
        <end position="54"/>
    </location>
</feature>
<dbReference type="InterPro" id="IPR034009">
    <property type="entry name" value="M3B_PepF_4"/>
</dbReference>
<evidence type="ECO:0000256" key="1">
    <source>
        <dbReference type="ARBA" id="ARBA00022670"/>
    </source>
</evidence>
<dbReference type="Pfam" id="PF01432">
    <property type="entry name" value="Peptidase_M3"/>
    <property type="match status" value="1"/>
</dbReference>
<keyword evidence="3 6" id="KW-0378">Hydrolase</keyword>
<evidence type="ECO:0000256" key="2">
    <source>
        <dbReference type="ARBA" id="ARBA00022723"/>
    </source>
</evidence>
<sequence length="603" mass="70141">MLSTQLLERKDVDERLTWDLSGIFKTEKEYEEAVEEAQKLAKELEEEFKGKLDAPQMINNCLDKLKKLAQLMILAGSYAHLAVSVDQTNTENLQRRTILSNIASDIESRISFIESEIIELDEEIINQAIEESKENANYLRKIIRKKKHALLPEVEKTLSALSSVLEAPYHIYNMAKLADMDFGTFTVDGKDYPLSFALFEGKWEYENDTKVRRAAFEAFSKKLREYQHTIAAVYQTQVQKEKTIATLRKFDSVIDSLLFHQEVDRELYDRQIDLIMEHLAPHMRKFAKLLQKIHGLEEMTFADLKLEVDPEFEPEITIEEAKKYIEEGLSVFGEDYREMVRRAFEERWIDFPQNKGKSTGAFCSTPYGAHPFILINWTDRMREVFVLSHELGHAGHFYLAHQYQNIFDSRPSLYFIEAPSTMNELLMANYLMKNTQDKRMRRWVLFTLISRTYYHNFVTHLLEAAYQREVYRIIDKGGSVQAPTLNKIKREVLEKFWGDAVKINEGAELTWMRQPHYYMGLYPYTYSAGLTIATQVNKRFLQEGQKALEDWKEVLKAGGTKTPVELAKMAGVDITTEKPLLDTIEYIGSVIDEIIELTEELGK</sequence>
<keyword evidence="1 6" id="KW-0645">Protease</keyword>
<evidence type="ECO:0000259" key="9">
    <source>
        <dbReference type="Pfam" id="PF08439"/>
    </source>
</evidence>
<keyword evidence="4 6" id="KW-0862">Zinc</keyword>
<dbReference type="GO" id="GO:0006508">
    <property type="term" value="P:proteolysis"/>
    <property type="evidence" value="ECO:0007669"/>
    <property type="project" value="UniProtKB-KW"/>
</dbReference>
<organism evidence="10 11">
    <name type="scientific">Thermoanaerobacter pseudethanolicus (strain ATCC 33223 / 39E)</name>
    <name type="common">Clostridium thermohydrosulfuricum</name>
    <dbReference type="NCBI Taxonomy" id="340099"/>
    <lineage>
        <taxon>Bacteria</taxon>
        <taxon>Bacillati</taxon>
        <taxon>Bacillota</taxon>
        <taxon>Clostridia</taxon>
        <taxon>Thermoanaerobacterales</taxon>
        <taxon>Thermoanaerobacteraceae</taxon>
        <taxon>Thermoanaerobacter</taxon>
    </lineage>
</organism>
<dbReference type="AlphaFoldDB" id="B0K8E2"/>
<dbReference type="CDD" id="cd09609">
    <property type="entry name" value="M3B_PepF"/>
    <property type="match status" value="1"/>
</dbReference>
<dbReference type="InterPro" id="IPR013647">
    <property type="entry name" value="OligopepF_N_dom"/>
</dbReference>
<evidence type="ECO:0000313" key="11">
    <source>
        <dbReference type="Proteomes" id="UP000002156"/>
    </source>
</evidence>
<evidence type="ECO:0000256" key="7">
    <source>
        <dbReference type="SAM" id="Coils"/>
    </source>
</evidence>
<dbReference type="Proteomes" id="UP000002156">
    <property type="component" value="Chromosome"/>
</dbReference>
<reference evidence="11" key="1">
    <citation type="submission" date="2008-01" db="EMBL/GenBank/DDBJ databases">
        <title>Complete sequence of Thermoanaerobacter pseudethanolicus 39E.</title>
        <authorList>
            <person name="Copeland A."/>
            <person name="Lucas S."/>
            <person name="Lapidus A."/>
            <person name="Barry K."/>
            <person name="Glavina del Rio T."/>
            <person name="Dalin E."/>
            <person name="Tice H."/>
            <person name="Pitluck S."/>
            <person name="Bruce D."/>
            <person name="Goodwin L."/>
            <person name="Saunders E."/>
            <person name="Brettin T."/>
            <person name="Detter J.C."/>
            <person name="Han C."/>
            <person name="Schmutz J."/>
            <person name="Larimer F."/>
            <person name="Land M."/>
            <person name="Hauser L."/>
            <person name="Kyrpides N."/>
            <person name="Lykidis A."/>
            <person name="Hemme C."/>
            <person name="Fields M.W."/>
            <person name="He Z."/>
            <person name="Zhou J."/>
            <person name="Richardson P."/>
        </authorList>
    </citation>
    <scope>NUCLEOTIDE SEQUENCE [LARGE SCALE GENOMIC DNA]</scope>
    <source>
        <strain evidence="11">ATCC 33223 / DSM 2355 / 39E</strain>
    </source>
</reference>
<dbReference type="InterPro" id="IPR042088">
    <property type="entry name" value="OligoPept_F_C"/>
</dbReference>
<keyword evidence="11" id="KW-1185">Reference proteome</keyword>
<dbReference type="PANTHER" id="PTHR11804">
    <property type="entry name" value="PROTEASE M3 THIMET OLIGOPEPTIDASE-RELATED"/>
    <property type="match status" value="1"/>
</dbReference>
<dbReference type="GO" id="GO:0006518">
    <property type="term" value="P:peptide metabolic process"/>
    <property type="evidence" value="ECO:0007669"/>
    <property type="project" value="TreeGrafter"/>
</dbReference>
<gene>
    <name evidence="10" type="ordered locus">Teth39_2253</name>
</gene>
<dbReference type="eggNOG" id="COG1164">
    <property type="taxonomic scope" value="Bacteria"/>
</dbReference>
<accession>B0K8E2</accession>
<dbReference type="HOGENOM" id="CLU_021290_1_1_9"/>
<dbReference type="Pfam" id="PF08439">
    <property type="entry name" value="Peptidase_M3_N"/>
    <property type="match status" value="1"/>
</dbReference>